<organism evidence="7">
    <name type="scientific">marine sediment metagenome</name>
    <dbReference type="NCBI Taxonomy" id="412755"/>
    <lineage>
        <taxon>unclassified sequences</taxon>
        <taxon>metagenomes</taxon>
        <taxon>ecological metagenomes</taxon>
    </lineage>
</organism>
<evidence type="ECO:0000256" key="3">
    <source>
        <dbReference type="ARBA" id="ARBA00023004"/>
    </source>
</evidence>
<dbReference type="SFLD" id="SFLDG01067">
    <property type="entry name" value="SPASM/twitch_domain_containing"/>
    <property type="match status" value="1"/>
</dbReference>
<dbReference type="InterPro" id="IPR058240">
    <property type="entry name" value="rSAM_sf"/>
</dbReference>
<keyword evidence="3" id="KW-0408">Iron</keyword>
<protein>
    <recommendedName>
        <fullName evidence="6">Radical SAM core domain-containing protein</fullName>
    </recommendedName>
</protein>
<dbReference type="PANTHER" id="PTHR22960:SF0">
    <property type="entry name" value="MOLYBDENUM COFACTOR BIOSYNTHESIS PROTEIN 1"/>
    <property type="match status" value="1"/>
</dbReference>
<dbReference type="AlphaFoldDB" id="A0A0F8WBI1"/>
<evidence type="ECO:0000313" key="7">
    <source>
        <dbReference type="EMBL" id="KKK53958.1"/>
    </source>
</evidence>
<dbReference type="GO" id="GO:0046872">
    <property type="term" value="F:metal ion binding"/>
    <property type="evidence" value="ECO:0007669"/>
    <property type="project" value="UniProtKB-KW"/>
</dbReference>
<reference evidence="7" key="1">
    <citation type="journal article" date="2015" name="Nature">
        <title>Complex archaea that bridge the gap between prokaryotes and eukaryotes.</title>
        <authorList>
            <person name="Spang A."/>
            <person name="Saw J.H."/>
            <person name="Jorgensen S.L."/>
            <person name="Zaremba-Niedzwiedzka K."/>
            <person name="Martijn J."/>
            <person name="Lind A.E."/>
            <person name="van Eijk R."/>
            <person name="Schleper C."/>
            <person name="Guy L."/>
            <person name="Ettema T.J."/>
        </authorList>
    </citation>
    <scope>NUCLEOTIDE SEQUENCE</scope>
</reference>
<dbReference type="GO" id="GO:0051536">
    <property type="term" value="F:iron-sulfur cluster binding"/>
    <property type="evidence" value="ECO:0007669"/>
    <property type="project" value="UniProtKB-KW"/>
</dbReference>
<accession>A0A0F8WBI1</accession>
<comment type="caution">
    <text evidence="7">The sequence shown here is derived from an EMBL/GenBank/DDBJ whole genome shotgun (WGS) entry which is preliminary data.</text>
</comment>
<dbReference type="EMBL" id="LAZR01066244">
    <property type="protein sequence ID" value="KKK53958.1"/>
    <property type="molecule type" value="Genomic_DNA"/>
</dbReference>
<evidence type="ECO:0000256" key="4">
    <source>
        <dbReference type="ARBA" id="ARBA00023014"/>
    </source>
</evidence>
<keyword evidence="2" id="KW-0479">Metal-binding</keyword>
<feature type="non-terminal residue" evidence="7">
    <location>
        <position position="112"/>
    </location>
</feature>
<dbReference type="GO" id="GO:0006777">
    <property type="term" value="P:Mo-molybdopterin cofactor biosynthetic process"/>
    <property type="evidence" value="ECO:0007669"/>
    <property type="project" value="UniProtKB-KW"/>
</dbReference>
<dbReference type="InterPro" id="IPR013785">
    <property type="entry name" value="Aldolase_TIM"/>
</dbReference>
<dbReference type="PANTHER" id="PTHR22960">
    <property type="entry name" value="MOLYBDOPTERIN COFACTOR SYNTHESIS PROTEIN A"/>
    <property type="match status" value="1"/>
</dbReference>
<evidence type="ECO:0000256" key="1">
    <source>
        <dbReference type="ARBA" id="ARBA00022691"/>
    </source>
</evidence>
<proteinExistence type="predicted"/>
<dbReference type="GO" id="GO:0061798">
    <property type="term" value="F:GTP 3',8'-cyclase activity"/>
    <property type="evidence" value="ECO:0007669"/>
    <property type="project" value="TreeGrafter"/>
</dbReference>
<keyword evidence="4" id="KW-0411">Iron-sulfur</keyword>
<keyword evidence="1" id="KW-0949">S-adenosyl-L-methionine</keyword>
<gene>
    <name evidence="7" type="ORF">LCGC14_3089570</name>
</gene>
<name>A0A0F8WBI1_9ZZZZ</name>
<dbReference type="SUPFAM" id="SSF102114">
    <property type="entry name" value="Radical SAM enzymes"/>
    <property type="match status" value="1"/>
</dbReference>
<dbReference type="GO" id="GO:0061799">
    <property type="term" value="F:cyclic pyranopterin monophosphate synthase activity"/>
    <property type="evidence" value="ECO:0007669"/>
    <property type="project" value="TreeGrafter"/>
</dbReference>
<evidence type="ECO:0000259" key="6">
    <source>
        <dbReference type="PROSITE" id="PS51918"/>
    </source>
</evidence>
<dbReference type="CDD" id="cd01335">
    <property type="entry name" value="Radical_SAM"/>
    <property type="match status" value="1"/>
</dbReference>
<feature type="domain" description="Radical SAM core" evidence="6">
    <location>
        <begin position="4"/>
        <end position="112"/>
    </location>
</feature>
<dbReference type="InterPro" id="IPR007197">
    <property type="entry name" value="rSAM"/>
</dbReference>
<dbReference type="PROSITE" id="PS51918">
    <property type="entry name" value="RADICAL_SAM"/>
    <property type="match status" value="1"/>
</dbReference>
<keyword evidence="5" id="KW-0501">Molybdenum cofactor biosynthesis</keyword>
<evidence type="ECO:0000256" key="2">
    <source>
        <dbReference type="ARBA" id="ARBA00022723"/>
    </source>
</evidence>
<evidence type="ECO:0000256" key="5">
    <source>
        <dbReference type="ARBA" id="ARBA00023150"/>
    </source>
</evidence>
<dbReference type="InterPro" id="IPR050105">
    <property type="entry name" value="MoCo_biosynth_MoaA/MoaC"/>
</dbReference>
<dbReference type="SFLD" id="SFLDS00029">
    <property type="entry name" value="Radical_SAM"/>
    <property type="match status" value="1"/>
</dbReference>
<dbReference type="Gene3D" id="3.20.20.70">
    <property type="entry name" value="Aldolase class I"/>
    <property type="match status" value="1"/>
</dbReference>
<sequence>MIASREKQPISLRISVTDRCQLRCLYCMPSEGVPICDHRDILRFEQIVRFVRVVKSRFGLSKVHVTGGEPLVRPDIVELIAMLAAENIGDLAMTTNAQHLGRLAGSLRKAGL</sequence>
<dbReference type="Pfam" id="PF04055">
    <property type="entry name" value="Radical_SAM"/>
    <property type="match status" value="1"/>
</dbReference>